<dbReference type="EMBL" id="FOXW01000004">
    <property type="protein sequence ID" value="SFQ28317.1"/>
    <property type="molecule type" value="Genomic_DNA"/>
</dbReference>
<dbReference type="InterPro" id="IPR045620">
    <property type="entry name" value="DUF6442"/>
</dbReference>
<proteinExistence type="predicted"/>
<keyword evidence="1" id="KW-1133">Transmembrane helix</keyword>
<evidence type="ECO:0000313" key="2">
    <source>
        <dbReference type="EMBL" id="SFQ28317.1"/>
    </source>
</evidence>
<dbReference type="Pfam" id="PF20040">
    <property type="entry name" value="DUF6442"/>
    <property type="match status" value="1"/>
</dbReference>
<sequence length="102" mass="11936">MDKEEILNKYRSENNDEGKNHENNHADDQGFYALCFLALLIMMYQIFNNLPFGDITALLFAFMATGGFSRYRLRKEKGILYFSIVNSFLCAAFLIWYILQTI</sequence>
<evidence type="ECO:0000256" key="1">
    <source>
        <dbReference type="SAM" id="Phobius"/>
    </source>
</evidence>
<dbReference type="RefSeq" id="WP_092480325.1">
    <property type="nucleotide sequence ID" value="NZ_CP126128.1"/>
</dbReference>
<feature type="transmembrane region" description="Helical" evidence="1">
    <location>
        <begin position="78"/>
        <end position="99"/>
    </location>
</feature>
<keyword evidence="1" id="KW-0812">Transmembrane</keyword>
<keyword evidence="1" id="KW-0472">Membrane</keyword>
<feature type="transmembrane region" description="Helical" evidence="1">
    <location>
        <begin position="53"/>
        <end position="71"/>
    </location>
</feature>
<evidence type="ECO:0000313" key="3">
    <source>
        <dbReference type="Proteomes" id="UP000199136"/>
    </source>
</evidence>
<dbReference type="Proteomes" id="UP000199136">
    <property type="component" value="Unassembled WGS sequence"/>
</dbReference>
<reference evidence="2 3" key="1">
    <citation type="submission" date="2016-10" db="EMBL/GenBank/DDBJ databases">
        <authorList>
            <person name="de Groot N.N."/>
        </authorList>
    </citation>
    <scope>NUCLEOTIDE SEQUENCE [LARGE SCALE GENOMIC DNA]</scope>
    <source>
        <strain evidence="2 3">DSM 20581</strain>
    </source>
</reference>
<protein>
    <submittedName>
        <fullName evidence="2">Uncharacterized protein</fullName>
    </submittedName>
</protein>
<dbReference type="STRING" id="82801.SAMN04488506_1272"/>
<dbReference type="AlphaFoldDB" id="A0A1I5X9J9"/>
<gene>
    <name evidence="2" type="ORF">SAMN04488506_1272</name>
</gene>
<keyword evidence="3" id="KW-1185">Reference proteome</keyword>
<accession>A0A1I5X9J9</accession>
<feature type="transmembrane region" description="Helical" evidence="1">
    <location>
        <begin position="30"/>
        <end position="47"/>
    </location>
</feature>
<name>A0A1I5X9J9_9LACT</name>
<organism evidence="2 3">
    <name type="scientific">Desemzia incerta</name>
    <dbReference type="NCBI Taxonomy" id="82801"/>
    <lineage>
        <taxon>Bacteria</taxon>
        <taxon>Bacillati</taxon>
        <taxon>Bacillota</taxon>
        <taxon>Bacilli</taxon>
        <taxon>Lactobacillales</taxon>
        <taxon>Carnobacteriaceae</taxon>
        <taxon>Desemzia</taxon>
    </lineage>
</organism>
<dbReference type="OrthoDB" id="2339763at2"/>